<dbReference type="GO" id="GO:0016407">
    <property type="term" value="F:acetyltransferase activity"/>
    <property type="evidence" value="ECO:0007669"/>
    <property type="project" value="TreeGrafter"/>
</dbReference>
<dbReference type="Gene3D" id="4.10.320.10">
    <property type="entry name" value="E3-binding domain"/>
    <property type="match status" value="1"/>
</dbReference>
<keyword evidence="4 7" id="KW-0808">Transferase</keyword>
<dbReference type="GO" id="GO:0031405">
    <property type="term" value="F:lipoic acid binding"/>
    <property type="evidence" value="ECO:0007669"/>
    <property type="project" value="TreeGrafter"/>
</dbReference>
<organism evidence="11 12">
    <name type="scientific">Pseudomonas oryzihabitans</name>
    <dbReference type="NCBI Taxonomy" id="47885"/>
    <lineage>
        <taxon>Bacteria</taxon>
        <taxon>Pseudomonadati</taxon>
        <taxon>Pseudomonadota</taxon>
        <taxon>Gammaproteobacteria</taxon>
        <taxon>Pseudomonadales</taxon>
        <taxon>Pseudomonadaceae</taxon>
        <taxon>Pseudomonas</taxon>
    </lineage>
</organism>
<evidence type="ECO:0000256" key="4">
    <source>
        <dbReference type="ARBA" id="ARBA00022679"/>
    </source>
</evidence>
<dbReference type="Pfam" id="PF02817">
    <property type="entry name" value="E3_binding"/>
    <property type="match status" value="1"/>
</dbReference>
<sequence length="428" mass="45665">MGTHVIKMPDIGEGIAEVELVKWYVAVGDEVSEDQTLADVMTDKAMVEIPSPVVGRVVALGGEPGQVMAVGAELIRLEVAGDGNLREASRPAPVAATAAPAPKAEAPKPEAAPAPRRAEAEVPRDDDRPASRPAPGSPPLASPAVRQHAWDLGIELRFVTGSGHGGRILHGDLEAYVQQRDAGLPPATGGGGLAKRSGEERIPLIGLRRKIAEKMQAAKRHIPHFTYVEEVDVTELEALRATLNQRWQGRRAHLTLLPFLARALVVAVRDFPQMNARFDEESSTVTRYGAVHLGIATQGEQGLAVPVVRHAEALDLWGCAQEVARLATAVRGGKAGRDELSGSTLTISSLGPLGGIASTPIINHPEVAIIGVNRIVERPAFRHGLVVPRKLMNLSASFDHRLIDGQDAASFIQAVRQLLEQPATLFLE</sequence>
<dbReference type="Gene3D" id="2.40.50.100">
    <property type="match status" value="1"/>
</dbReference>
<dbReference type="SUPFAM" id="SSF52777">
    <property type="entry name" value="CoA-dependent acyltransferases"/>
    <property type="match status" value="1"/>
</dbReference>
<dbReference type="Gene3D" id="3.30.559.10">
    <property type="entry name" value="Chloramphenicol acetyltransferase-like domain"/>
    <property type="match status" value="1"/>
</dbReference>
<dbReference type="InterPro" id="IPR050743">
    <property type="entry name" value="2-oxoacid_DH_E2_comp"/>
</dbReference>
<accession>A0A1G5P828</accession>
<dbReference type="AlphaFoldDB" id="A0A1G5P828"/>
<dbReference type="EMBL" id="FMWB01000010">
    <property type="protein sequence ID" value="SCZ45703.1"/>
    <property type="molecule type" value="Genomic_DNA"/>
</dbReference>
<evidence type="ECO:0000256" key="6">
    <source>
        <dbReference type="ARBA" id="ARBA00023315"/>
    </source>
</evidence>
<keyword evidence="5 7" id="KW-0450">Lipoyl</keyword>
<dbReference type="CDD" id="cd06849">
    <property type="entry name" value="lipoyl_domain"/>
    <property type="match status" value="1"/>
</dbReference>
<dbReference type="SUPFAM" id="SSF51230">
    <property type="entry name" value="Single hybrid motif"/>
    <property type="match status" value="1"/>
</dbReference>
<comment type="similarity">
    <text evidence="2 7">Belongs to the 2-oxoacid dehydrogenase family.</text>
</comment>
<evidence type="ECO:0000256" key="7">
    <source>
        <dbReference type="RuleBase" id="RU003423"/>
    </source>
</evidence>
<dbReference type="InterPro" id="IPR004167">
    <property type="entry name" value="PSBD"/>
</dbReference>
<feature type="compositionally biased region" description="Low complexity" evidence="8">
    <location>
        <begin position="90"/>
        <end position="115"/>
    </location>
</feature>
<evidence type="ECO:0000256" key="8">
    <source>
        <dbReference type="SAM" id="MobiDB-lite"/>
    </source>
</evidence>
<dbReference type="InterPro" id="IPR023213">
    <property type="entry name" value="CAT-like_dom_sf"/>
</dbReference>
<dbReference type="PROSITE" id="PS51826">
    <property type="entry name" value="PSBD"/>
    <property type="match status" value="1"/>
</dbReference>
<dbReference type="Proteomes" id="UP000183046">
    <property type="component" value="Unassembled WGS sequence"/>
</dbReference>
<evidence type="ECO:0000313" key="12">
    <source>
        <dbReference type="Proteomes" id="UP000183046"/>
    </source>
</evidence>
<dbReference type="InterPro" id="IPR001078">
    <property type="entry name" value="2-oxoacid_DH_actylTfrase"/>
</dbReference>
<feature type="compositionally biased region" description="Basic and acidic residues" evidence="8">
    <location>
        <begin position="116"/>
        <end position="130"/>
    </location>
</feature>
<feature type="region of interest" description="Disordered" evidence="8">
    <location>
        <begin position="88"/>
        <end position="144"/>
    </location>
</feature>
<dbReference type="eggNOG" id="COG0508">
    <property type="taxonomic scope" value="Bacteria"/>
</dbReference>
<dbReference type="FunFam" id="3.30.559.10:FF:000007">
    <property type="entry name" value="Dihydrolipoamide acetyltransferase component of pyruvate dehydrogenase complex"/>
    <property type="match status" value="1"/>
</dbReference>
<dbReference type="PROSITE" id="PS50968">
    <property type="entry name" value="BIOTINYL_LIPOYL"/>
    <property type="match status" value="1"/>
</dbReference>
<dbReference type="Pfam" id="PF00364">
    <property type="entry name" value="Biotin_lipoyl"/>
    <property type="match status" value="1"/>
</dbReference>
<reference evidence="12" key="1">
    <citation type="submission" date="2016-10" db="EMBL/GenBank/DDBJ databases">
        <authorList>
            <person name="de Groot N.N."/>
        </authorList>
    </citation>
    <scope>NUCLEOTIDE SEQUENCE [LARGE SCALE GENOMIC DNA]</scope>
    <source>
        <strain evidence="12">DSM 15758</strain>
    </source>
</reference>
<evidence type="ECO:0000256" key="1">
    <source>
        <dbReference type="ARBA" id="ARBA00001938"/>
    </source>
</evidence>
<dbReference type="SUPFAM" id="SSF47005">
    <property type="entry name" value="Peripheral subunit-binding domain of 2-oxo acid dehydrogenase complex"/>
    <property type="match status" value="1"/>
</dbReference>
<dbReference type="InterPro" id="IPR011053">
    <property type="entry name" value="Single_hybrid_motif"/>
</dbReference>
<proteinExistence type="inferred from homology"/>
<comment type="caution">
    <text evidence="11">The sequence shown here is derived from an EMBL/GenBank/DDBJ whole genome shotgun (WGS) entry which is preliminary data.</text>
</comment>
<dbReference type="STRING" id="237610.BJP27_00270"/>
<evidence type="ECO:0000256" key="2">
    <source>
        <dbReference type="ARBA" id="ARBA00007317"/>
    </source>
</evidence>
<evidence type="ECO:0000256" key="3">
    <source>
        <dbReference type="ARBA" id="ARBA00011484"/>
    </source>
</evidence>
<comment type="cofactor">
    <cofactor evidence="1 7">
        <name>(R)-lipoate</name>
        <dbReference type="ChEBI" id="CHEBI:83088"/>
    </cofactor>
</comment>
<dbReference type="GO" id="GO:0005737">
    <property type="term" value="C:cytoplasm"/>
    <property type="evidence" value="ECO:0007669"/>
    <property type="project" value="TreeGrafter"/>
</dbReference>
<evidence type="ECO:0000313" key="11">
    <source>
        <dbReference type="EMBL" id="SCZ45703.1"/>
    </source>
</evidence>
<dbReference type="InterPro" id="IPR000089">
    <property type="entry name" value="Biotin_lipoyl"/>
</dbReference>
<dbReference type="InterPro" id="IPR036625">
    <property type="entry name" value="E3-bd_dom_sf"/>
</dbReference>
<feature type="domain" description="Peripheral subunit-binding (PSBD)" evidence="10">
    <location>
        <begin position="140"/>
        <end position="177"/>
    </location>
</feature>
<dbReference type="PANTHER" id="PTHR43178">
    <property type="entry name" value="DIHYDROLIPOAMIDE ACETYLTRANSFERASE COMPONENT OF PYRUVATE DEHYDROGENASE COMPLEX"/>
    <property type="match status" value="1"/>
</dbReference>
<feature type="domain" description="Lipoyl-binding" evidence="9">
    <location>
        <begin position="3"/>
        <end position="78"/>
    </location>
</feature>
<evidence type="ECO:0000256" key="5">
    <source>
        <dbReference type="ARBA" id="ARBA00022823"/>
    </source>
</evidence>
<gene>
    <name evidence="11" type="ORF">SAMN05216279_11094</name>
</gene>
<dbReference type="EC" id="2.3.1.-" evidence="7"/>
<evidence type="ECO:0000259" key="10">
    <source>
        <dbReference type="PROSITE" id="PS51826"/>
    </source>
</evidence>
<evidence type="ECO:0000259" key="9">
    <source>
        <dbReference type="PROSITE" id="PS50968"/>
    </source>
</evidence>
<comment type="subunit">
    <text evidence="3">Forms a 24-polypeptide structural core with octahedral symmetry.</text>
</comment>
<dbReference type="OrthoDB" id="9805770at2"/>
<dbReference type="RefSeq" id="WP_007162203.1">
    <property type="nucleotide sequence ID" value="NZ_CP183397.1"/>
</dbReference>
<dbReference type="PANTHER" id="PTHR43178:SF5">
    <property type="entry name" value="LIPOAMIDE ACYLTRANSFERASE COMPONENT OF BRANCHED-CHAIN ALPHA-KETO ACID DEHYDROGENASE COMPLEX, MITOCHONDRIAL"/>
    <property type="match status" value="1"/>
</dbReference>
<keyword evidence="6 7" id="KW-0012">Acyltransferase</keyword>
<protein>
    <recommendedName>
        <fullName evidence="7">Dihydrolipoamide acetyltransferase component of pyruvate dehydrogenase complex</fullName>
        <ecNumber evidence="7">2.3.1.-</ecNumber>
    </recommendedName>
</protein>
<dbReference type="Pfam" id="PF00198">
    <property type="entry name" value="2-oxoacid_dh"/>
    <property type="match status" value="1"/>
</dbReference>
<name>A0A1G5P828_9PSED</name>